<accession>A0A4S9LCU8</accession>
<comment type="caution">
    <text evidence="1">The sequence shown here is derived from an EMBL/GenBank/DDBJ whole genome shotgun (WGS) entry which is preliminary data.</text>
</comment>
<dbReference type="InterPro" id="IPR053204">
    <property type="entry name" value="Oxopyrrolidines_Biosynth-assoc"/>
</dbReference>
<evidence type="ECO:0000313" key="1">
    <source>
        <dbReference type="EMBL" id="THY27171.1"/>
    </source>
</evidence>
<evidence type="ECO:0000313" key="2">
    <source>
        <dbReference type="Proteomes" id="UP000306584"/>
    </source>
</evidence>
<dbReference type="Pfam" id="PF12311">
    <property type="entry name" value="DUF3632"/>
    <property type="match status" value="1"/>
</dbReference>
<protein>
    <submittedName>
        <fullName evidence="1">Uncharacterized protein</fullName>
    </submittedName>
</protein>
<dbReference type="Proteomes" id="UP000306584">
    <property type="component" value="Unassembled WGS sequence"/>
</dbReference>
<reference evidence="1 2" key="1">
    <citation type="submission" date="2018-10" db="EMBL/GenBank/DDBJ databases">
        <title>Fifty Aureobasidium pullulans genomes reveal a recombining polyextremotolerant generalist.</title>
        <authorList>
            <person name="Gostincar C."/>
            <person name="Turk M."/>
            <person name="Zajc J."/>
            <person name="Gunde-Cimerman N."/>
        </authorList>
    </citation>
    <scope>NUCLEOTIDE SEQUENCE [LARGE SCALE GENOMIC DNA]</scope>
    <source>
        <strain evidence="1 2">EXF-6604</strain>
    </source>
</reference>
<dbReference type="PANTHER" id="PTHR38797:SF4">
    <property type="entry name" value="NUCLEAR PORE COMPLEX PROTEIN NUP85"/>
    <property type="match status" value="1"/>
</dbReference>
<sequence length="285" mass="32922">MSDSWFEYAIAPDGIQEDGCRPEEARALRAYLRDELTVIEAAKQIVRPTEECEEPLKDLPNLWGVLQDALIQLPSSQSKIVELVCSIKQRPDSGSVKNSSTQFWLNLPSFGHQWYDGNWWYYQNHWRNHPDTYRSPEKLAQIANIARTEALFVMTDADVLGEDLKFEGLARICDTLEDSKALLDIELPTVQEWLSHAGPVLYVLSRTPHEHHLLRSCKDFKRQVEAEKIHIVKQNERDLWQGEGGTSIERWKFWRERLQHLQNDSSLLESTREAAKIALDAMGLI</sequence>
<gene>
    <name evidence="1" type="ORF">D6D01_04202</name>
</gene>
<dbReference type="InterPro" id="IPR022085">
    <property type="entry name" value="OpdG"/>
</dbReference>
<dbReference type="EMBL" id="QZBD01000133">
    <property type="protein sequence ID" value="THY27171.1"/>
    <property type="molecule type" value="Genomic_DNA"/>
</dbReference>
<dbReference type="AlphaFoldDB" id="A0A4S9LCU8"/>
<name>A0A4S9LCU8_AURPU</name>
<proteinExistence type="predicted"/>
<organism evidence="1 2">
    <name type="scientific">Aureobasidium pullulans</name>
    <name type="common">Black yeast</name>
    <name type="synonym">Pullularia pullulans</name>
    <dbReference type="NCBI Taxonomy" id="5580"/>
    <lineage>
        <taxon>Eukaryota</taxon>
        <taxon>Fungi</taxon>
        <taxon>Dikarya</taxon>
        <taxon>Ascomycota</taxon>
        <taxon>Pezizomycotina</taxon>
        <taxon>Dothideomycetes</taxon>
        <taxon>Dothideomycetidae</taxon>
        <taxon>Dothideales</taxon>
        <taxon>Saccotheciaceae</taxon>
        <taxon>Aureobasidium</taxon>
    </lineage>
</organism>
<dbReference type="PANTHER" id="PTHR38797">
    <property type="entry name" value="NUCLEAR PORE COMPLEX PROTEIN NUP85-RELATED"/>
    <property type="match status" value="1"/>
</dbReference>